<gene>
    <name evidence="3" type="ORF">ACFO9K_05595</name>
</gene>
<dbReference type="Gene3D" id="2.60.40.1190">
    <property type="match status" value="1"/>
</dbReference>
<dbReference type="Pfam" id="PF09985">
    <property type="entry name" value="Glucodextran_C"/>
    <property type="match status" value="1"/>
</dbReference>
<dbReference type="GeneID" id="73046988"/>
<dbReference type="InterPro" id="IPR019248">
    <property type="entry name" value="Glucodextran_C"/>
</dbReference>
<feature type="compositionally biased region" description="Basic and acidic residues" evidence="1">
    <location>
        <begin position="1"/>
        <end position="26"/>
    </location>
</feature>
<accession>A0ABD5PZ10</accession>
<name>A0ABD5PZ10_9EURY</name>
<keyword evidence="4" id="KW-1185">Reference proteome</keyword>
<evidence type="ECO:0000313" key="3">
    <source>
        <dbReference type="EMBL" id="MFC4823727.1"/>
    </source>
</evidence>
<protein>
    <submittedName>
        <fullName evidence="3">Glucodextranase DOMON-like domain-containing protein</fullName>
    </submittedName>
</protein>
<comment type="caution">
    <text evidence="3">The sequence shown here is derived from an EMBL/GenBank/DDBJ whole genome shotgun (WGS) entry which is preliminary data.</text>
</comment>
<evidence type="ECO:0000259" key="2">
    <source>
        <dbReference type="Pfam" id="PF09985"/>
    </source>
</evidence>
<feature type="domain" description="Glucodextranase-like C-terminal" evidence="2">
    <location>
        <begin position="19"/>
        <end position="56"/>
    </location>
</feature>
<dbReference type="AlphaFoldDB" id="A0ABD5PZ10"/>
<organism evidence="3 4">
    <name type="scientific">Halorussus aquaticus</name>
    <dbReference type="NCBI Taxonomy" id="2953748"/>
    <lineage>
        <taxon>Archaea</taxon>
        <taxon>Methanobacteriati</taxon>
        <taxon>Methanobacteriota</taxon>
        <taxon>Stenosarchaea group</taxon>
        <taxon>Halobacteria</taxon>
        <taxon>Halobacteriales</taxon>
        <taxon>Haladaptataceae</taxon>
        <taxon>Halorussus</taxon>
    </lineage>
</organism>
<evidence type="ECO:0000313" key="4">
    <source>
        <dbReference type="Proteomes" id="UP001595945"/>
    </source>
</evidence>
<proteinExistence type="predicted"/>
<reference evidence="3 4" key="1">
    <citation type="journal article" date="2019" name="Int. J. Syst. Evol. Microbiol.">
        <title>The Global Catalogue of Microorganisms (GCM) 10K type strain sequencing project: providing services to taxonomists for standard genome sequencing and annotation.</title>
        <authorList>
            <consortium name="The Broad Institute Genomics Platform"/>
            <consortium name="The Broad Institute Genome Sequencing Center for Infectious Disease"/>
            <person name="Wu L."/>
            <person name="Ma J."/>
        </authorList>
    </citation>
    <scope>NUCLEOTIDE SEQUENCE [LARGE SCALE GENOMIC DNA]</scope>
    <source>
        <strain evidence="3 4">XZYJ18</strain>
    </source>
</reference>
<dbReference type="Proteomes" id="UP001595945">
    <property type="component" value="Unassembled WGS sequence"/>
</dbReference>
<dbReference type="RefSeq" id="WP_254270315.1">
    <property type="nucleotide sequence ID" value="NZ_CP100401.1"/>
</dbReference>
<sequence>MREHDAISKESRRDVLRAVGGGRDDDANPNVVDLVTPDGVSQSEALSYPATEQATIPYLSL</sequence>
<evidence type="ECO:0000256" key="1">
    <source>
        <dbReference type="SAM" id="MobiDB-lite"/>
    </source>
</evidence>
<feature type="region of interest" description="Disordered" evidence="1">
    <location>
        <begin position="1"/>
        <end position="30"/>
    </location>
</feature>
<dbReference type="EMBL" id="JBHSHT010000001">
    <property type="protein sequence ID" value="MFC4823727.1"/>
    <property type="molecule type" value="Genomic_DNA"/>
</dbReference>